<keyword evidence="6" id="KW-1185">Reference proteome</keyword>
<dbReference type="PRINTS" id="PR01790">
    <property type="entry name" value="SMP30FAMILY"/>
</dbReference>
<proteinExistence type="inferred from homology"/>
<keyword evidence="3" id="KW-0479">Metal-binding</keyword>
<dbReference type="OrthoDB" id="423498at2759"/>
<organism evidence="5 6">
    <name type="scientific">Wickerhamomyces mucosus</name>
    <dbReference type="NCBI Taxonomy" id="1378264"/>
    <lineage>
        <taxon>Eukaryota</taxon>
        <taxon>Fungi</taxon>
        <taxon>Dikarya</taxon>
        <taxon>Ascomycota</taxon>
        <taxon>Saccharomycotina</taxon>
        <taxon>Saccharomycetes</taxon>
        <taxon>Phaffomycetales</taxon>
        <taxon>Wickerhamomycetaceae</taxon>
        <taxon>Wickerhamomyces</taxon>
    </lineage>
</organism>
<dbReference type="AlphaFoldDB" id="A0A9P8TEN0"/>
<dbReference type="Proteomes" id="UP000769528">
    <property type="component" value="Unassembled WGS sequence"/>
</dbReference>
<feature type="binding site" evidence="3">
    <location>
        <position position="24"/>
    </location>
    <ligand>
        <name>a divalent metal cation</name>
        <dbReference type="ChEBI" id="CHEBI:60240"/>
    </ligand>
</feature>
<evidence type="ECO:0000256" key="1">
    <source>
        <dbReference type="ARBA" id="ARBA00008853"/>
    </source>
</evidence>
<name>A0A9P8TEN0_9ASCO</name>
<feature type="active site" description="Proton donor/acceptor" evidence="2">
    <location>
        <position position="229"/>
    </location>
</feature>
<dbReference type="GO" id="GO:0005509">
    <property type="term" value="F:calcium ion binding"/>
    <property type="evidence" value="ECO:0007669"/>
    <property type="project" value="TreeGrafter"/>
</dbReference>
<evidence type="ECO:0000313" key="6">
    <source>
        <dbReference type="Proteomes" id="UP000769528"/>
    </source>
</evidence>
<reference evidence="5" key="1">
    <citation type="journal article" date="2021" name="Open Biol.">
        <title>Shared evolutionary footprints suggest mitochondrial oxidative damage underlies multiple complex I losses in fungi.</title>
        <authorList>
            <person name="Schikora-Tamarit M.A."/>
            <person name="Marcet-Houben M."/>
            <person name="Nosek J."/>
            <person name="Gabaldon T."/>
        </authorList>
    </citation>
    <scope>NUCLEOTIDE SEQUENCE</scope>
    <source>
        <strain evidence="5">CBS6341</strain>
    </source>
</reference>
<comment type="cofactor">
    <cofactor evidence="3">
        <name>Zn(2+)</name>
        <dbReference type="ChEBI" id="CHEBI:29105"/>
    </cofactor>
    <text evidence="3">Binds 1 divalent metal cation per subunit.</text>
</comment>
<accession>A0A9P8TEN0</accession>
<dbReference type="PANTHER" id="PTHR10907">
    <property type="entry name" value="REGUCALCIN"/>
    <property type="match status" value="1"/>
</dbReference>
<dbReference type="PANTHER" id="PTHR10907:SF47">
    <property type="entry name" value="REGUCALCIN"/>
    <property type="match status" value="1"/>
</dbReference>
<evidence type="ECO:0000259" key="4">
    <source>
        <dbReference type="Pfam" id="PF08450"/>
    </source>
</evidence>
<evidence type="ECO:0000313" key="5">
    <source>
        <dbReference type="EMBL" id="KAH3676009.1"/>
    </source>
</evidence>
<evidence type="ECO:0000256" key="2">
    <source>
        <dbReference type="PIRSR" id="PIRSR605511-1"/>
    </source>
</evidence>
<feature type="binding site" evidence="3">
    <location>
        <position position="174"/>
    </location>
    <ligand>
        <name>a divalent metal cation</name>
        <dbReference type="ChEBI" id="CHEBI:60240"/>
    </ligand>
</feature>
<dbReference type="SUPFAM" id="SSF63829">
    <property type="entry name" value="Calcium-dependent phosphotriesterase"/>
    <property type="match status" value="1"/>
</dbReference>
<reference evidence="5" key="2">
    <citation type="submission" date="2021-01" db="EMBL/GenBank/DDBJ databases">
        <authorList>
            <person name="Schikora-Tamarit M.A."/>
        </authorList>
    </citation>
    <scope>NUCLEOTIDE SEQUENCE</scope>
    <source>
        <strain evidence="5">CBS6341</strain>
    </source>
</reference>
<comment type="similarity">
    <text evidence="1">Belongs to the SMP-30/CGR1 family.</text>
</comment>
<evidence type="ECO:0000256" key="3">
    <source>
        <dbReference type="PIRSR" id="PIRSR605511-2"/>
    </source>
</evidence>
<gene>
    <name evidence="5" type="ORF">WICMUC_002305</name>
</gene>
<protein>
    <recommendedName>
        <fullName evidence="4">SMP-30/Gluconolactonase/LRE-like region domain-containing protein</fullName>
    </recommendedName>
</protein>
<sequence length="325" mass="37122">MTITYHDFTHLEPFIKNYKGKLTEGITYNPSNNTLLWVDIIKGEIHRVILTKDDKGERSYSNHQHFVIPNETIGVIYLTTNDDIVLVGSQFGIAEYHFSSEKFQYKLRYDSQDVFKSSDGTYKLRSNDGGVDSNGNIWQGLMGNFTIGPIDDGSLVKITPNGDFKKVEKSLIPNGINWSKDGKTLYWTSSLELTIYKFDYDPINQEISNKTPFINFKQVFPDFDSPEPDGFTLNSKDEIYTVVWSTSSVVHFNTNGEVIEIFKLPTNRVSCCFFGPDNELFINTANINLENDEPNDDLGGSIFRLKIDDEGITKNKLKYPFQNIF</sequence>
<dbReference type="InterPro" id="IPR013658">
    <property type="entry name" value="SGL"/>
</dbReference>
<dbReference type="GO" id="GO:0004341">
    <property type="term" value="F:gluconolactonase activity"/>
    <property type="evidence" value="ECO:0007669"/>
    <property type="project" value="TreeGrafter"/>
</dbReference>
<dbReference type="Gene3D" id="2.120.10.30">
    <property type="entry name" value="TolB, C-terminal domain"/>
    <property type="match status" value="1"/>
</dbReference>
<dbReference type="Pfam" id="PF08450">
    <property type="entry name" value="SGL"/>
    <property type="match status" value="1"/>
</dbReference>
<comment type="caution">
    <text evidence="5">The sequence shown here is derived from an EMBL/GenBank/DDBJ whole genome shotgun (WGS) entry which is preliminary data.</text>
</comment>
<feature type="binding site" evidence="3">
    <location>
        <position position="229"/>
    </location>
    <ligand>
        <name>a divalent metal cation</name>
        <dbReference type="ChEBI" id="CHEBI:60240"/>
    </ligand>
</feature>
<dbReference type="InterPro" id="IPR011042">
    <property type="entry name" value="6-blade_b-propeller_TolB-like"/>
</dbReference>
<feature type="binding site" evidence="3">
    <location>
        <position position="125"/>
    </location>
    <ligand>
        <name>substrate</name>
    </ligand>
</feature>
<feature type="domain" description="SMP-30/Gluconolactonase/LRE-like region" evidence="4">
    <location>
        <begin position="22"/>
        <end position="285"/>
    </location>
</feature>
<feature type="binding site" evidence="3">
    <location>
        <position position="127"/>
    </location>
    <ligand>
        <name>substrate</name>
    </ligand>
</feature>
<dbReference type="EMBL" id="JAEUBF010000681">
    <property type="protein sequence ID" value="KAH3676009.1"/>
    <property type="molecule type" value="Genomic_DNA"/>
</dbReference>
<dbReference type="InterPro" id="IPR005511">
    <property type="entry name" value="SMP-30"/>
</dbReference>
<keyword evidence="3" id="KW-0862">Zinc</keyword>